<dbReference type="SUPFAM" id="SSF88946">
    <property type="entry name" value="Sigma2 domain of RNA polymerase sigma factors"/>
    <property type="match status" value="1"/>
</dbReference>
<evidence type="ECO:0000259" key="6">
    <source>
        <dbReference type="Pfam" id="PF08281"/>
    </source>
</evidence>
<sequence length="176" mass="21075">MKISLGYILDGNEVSFRKLFEIYYPPLCLFANHYIKNNNECEDIVQEAFAMLWEKREKIIIRSSIKNYLVSTVRNLCIDHIRSSHSFWKYRNENLNSNQTDADSPDEIYTKAELERMLQKVLEKLPETYRLVFELSRFENMSYDEISRILDISVRSAKRYNKYAEESLVHELKKLQ</sequence>
<evidence type="ECO:0000256" key="4">
    <source>
        <dbReference type="ARBA" id="ARBA00023163"/>
    </source>
</evidence>
<keyword evidence="4" id="KW-0804">Transcription</keyword>
<dbReference type="AlphaFoldDB" id="A0A9D9I7L7"/>
<dbReference type="Pfam" id="PF08281">
    <property type="entry name" value="Sigma70_r4_2"/>
    <property type="match status" value="1"/>
</dbReference>
<name>A0A9D9I7L7_9BACT</name>
<dbReference type="GO" id="GO:0006352">
    <property type="term" value="P:DNA-templated transcription initiation"/>
    <property type="evidence" value="ECO:0007669"/>
    <property type="project" value="InterPro"/>
</dbReference>
<dbReference type="Gene3D" id="1.10.10.10">
    <property type="entry name" value="Winged helix-like DNA-binding domain superfamily/Winged helix DNA-binding domain"/>
    <property type="match status" value="1"/>
</dbReference>
<dbReference type="InterPro" id="IPR039425">
    <property type="entry name" value="RNA_pol_sigma-70-like"/>
</dbReference>
<reference evidence="7" key="2">
    <citation type="journal article" date="2021" name="PeerJ">
        <title>Extensive microbial diversity within the chicken gut microbiome revealed by metagenomics and culture.</title>
        <authorList>
            <person name="Gilroy R."/>
            <person name="Ravi A."/>
            <person name="Getino M."/>
            <person name="Pursley I."/>
            <person name="Horton D.L."/>
            <person name="Alikhan N.F."/>
            <person name="Baker D."/>
            <person name="Gharbi K."/>
            <person name="Hall N."/>
            <person name="Watson M."/>
            <person name="Adriaenssens E.M."/>
            <person name="Foster-Nyarko E."/>
            <person name="Jarju S."/>
            <person name="Secka A."/>
            <person name="Antonio M."/>
            <person name="Oren A."/>
            <person name="Chaudhuri R.R."/>
            <person name="La Ragione R."/>
            <person name="Hildebrand F."/>
            <person name="Pallen M.J."/>
        </authorList>
    </citation>
    <scope>NUCLEOTIDE SEQUENCE</scope>
    <source>
        <strain evidence="7">B1-15692</strain>
    </source>
</reference>
<protein>
    <submittedName>
        <fullName evidence="7">RNA polymerase sigma-70 factor</fullName>
    </submittedName>
</protein>
<keyword evidence="2" id="KW-0805">Transcription regulation</keyword>
<evidence type="ECO:0000256" key="1">
    <source>
        <dbReference type="ARBA" id="ARBA00010641"/>
    </source>
</evidence>
<reference evidence="7" key="1">
    <citation type="submission" date="2020-10" db="EMBL/GenBank/DDBJ databases">
        <authorList>
            <person name="Gilroy R."/>
        </authorList>
    </citation>
    <scope>NUCLEOTIDE SEQUENCE</scope>
    <source>
        <strain evidence="7">B1-15692</strain>
    </source>
</reference>
<evidence type="ECO:0000313" key="7">
    <source>
        <dbReference type="EMBL" id="MBO8467483.1"/>
    </source>
</evidence>
<dbReference type="EMBL" id="JADIMH010000039">
    <property type="protein sequence ID" value="MBO8467483.1"/>
    <property type="molecule type" value="Genomic_DNA"/>
</dbReference>
<feature type="domain" description="RNA polymerase sigma-70 region 2" evidence="5">
    <location>
        <begin position="19"/>
        <end position="84"/>
    </location>
</feature>
<dbReference type="GO" id="GO:0003677">
    <property type="term" value="F:DNA binding"/>
    <property type="evidence" value="ECO:0007669"/>
    <property type="project" value="InterPro"/>
</dbReference>
<dbReference type="InterPro" id="IPR013324">
    <property type="entry name" value="RNA_pol_sigma_r3/r4-like"/>
</dbReference>
<evidence type="ECO:0000259" key="5">
    <source>
        <dbReference type="Pfam" id="PF04542"/>
    </source>
</evidence>
<comment type="caution">
    <text evidence="7">The sequence shown here is derived from an EMBL/GenBank/DDBJ whole genome shotgun (WGS) entry which is preliminary data.</text>
</comment>
<feature type="domain" description="RNA polymerase sigma factor 70 region 4 type 2" evidence="6">
    <location>
        <begin position="116"/>
        <end position="160"/>
    </location>
</feature>
<dbReference type="Pfam" id="PF04542">
    <property type="entry name" value="Sigma70_r2"/>
    <property type="match status" value="1"/>
</dbReference>
<dbReference type="InterPro" id="IPR014284">
    <property type="entry name" value="RNA_pol_sigma-70_dom"/>
</dbReference>
<comment type="similarity">
    <text evidence="1">Belongs to the sigma-70 factor family. ECF subfamily.</text>
</comment>
<evidence type="ECO:0000256" key="2">
    <source>
        <dbReference type="ARBA" id="ARBA00023015"/>
    </source>
</evidence>
<evidence type="ECO:0000256" key="3">
    <source>
        <dbReference type="ARBA" id="ARBA00023082"/>
    </source>
</evidence>
<keyword evidence="3" id="KW-0731">Sigma factor</keyword>
<proteinExistence type="inferred from homology"/>
<dbReference type="InterPro" id="IPR013249">
    <property type="entry name" value="RNA_pol_sigma70_r4_t2"/>
</dbReference>
<dbReference type="InterPro" id="IPR014327">
    <property type="entry name" value="RNA_pol_sigma70_bacteroid"/>
</dbReference>
<accession>A0A9D9I7L7</accession>
<dbReference type="InterPro" id="IPR013325">
    <property type="entry name" value="RNA_pol_sigma_r2"/>
</dbReference>
<dbReference type="PANTHER" id="PTHR43133">
    <property type="entry name" value="RNA POLYMERASE ECF-TYPE SIGMA FACTO"/>
    <property type="match status" value="1"/>
</dbReference>
<dbReference type="PANTHER" id="PTHR43133:SF46">
    <property type="entry name" value="RNA POLYMERASE SIGMA-70 FACTOR ECF SUBFAMILY"/>
    <property type="match status" value="1"/>
</dbReference>
<dbReference type="Gene3D" id="1.10.1740.10">
    <property type="match status" value="1"/>
</dbReference>
<dbReference type="Proteomes" id="UP000823660">
    <property type="component" value="Unassembled WGS sequence"/>
</dbReference>
<dbReference type="GO" id="GO:0016987">
    <property type="term" value="F:sigma factor activity"/>
    <property type="evidence" value="ECO:0007669"/>
    <property type="project" value="UniProtKB-KW"/>
</dbReference>
<dbReference type="InterPro" id="IPR036388">
    <property type="entry name" value="WH-like_DNA-bd_sf"/>
</dbReference>
<dbReference type="NCBIfam" id="TIGR02937">
    <property type="entry name" value="sigma70-ECF"/>
    <property type="match status" value="1"/>
</dbReference>
<dbReference type="SUPFAM" id="SSF88659">
    <property type="entry name" value="Sigma3 and sigma4 domains of RNA polymerase sigma factors"/>
    <property type="match status" value="1"/>
</dbReference>
<dbReference type="NCBIfam" id="TIGR02985">
    <property type="entry name" value="Sig70_bacteroi1"/>
    <property type="match status" value="1"/>
</dbReference>
<organism evidence="7 8">
    <name type="scientific">Candidatus Cryptobacteroides faecipullorum</name>
    <dbReference type="NCBI Taxonomy" id="2840764"/>
    <lineage>
        <taxon>Bacteria</taxon>
        <taxon>Pseudomonadati</taxon>
        <taxon>Bacteroidota</taxon>
        <taxon>Bacteroidia</taxon>
        <taxon>Bacteroidales</taxon>
        <taxon>Candidatus Cryptobacteroides</taxon>
    </lineage>
</organism>
<gene>
    <name evidence="7" type="ORF">IAB99_06945</name>
</gene>
<dbReference type="InterPro" id="IPR007627">
    <property type="entry name" value="RNA_pol_sigma70_r2"/>
</dbReference>
<dbReference type="CDD" id="cd06171">
    <property type="entry name" value="Sigma70_r4"/>
    <property type="match status" value="1"/>
</dbReference>
<evidence type="ECO:0000313" key="8">
    <source>
        <dbReference type="Proteomes" id="UP000823660"/>
    </source>
</evidence>